<feature type="region of interest" description="Disordered" evidence="1">
    <location>
        <begin position="394"/>
        <end position="432"/>
    </location>
</feature>
<reference evidence="2 3" key="1">
    <citation type="submission" date="2020-07" db="EMBL/GenBank/DDBJ databases">
        <title>Comparative genomics of pyrophilous fungi reveals a link between fire events and developmental genes.</title>
        <authorList>
            <consortium name="DOE Joint Genome Institute"/>
            <person name="Steindorff A.S."/>
            <person name="Carver A."/>
            <person name="Calhoun S."/>
            <person name="Stillman K."/>
            <person name="Liu H."/>
            <person name="Lipzen A."/>
            <person name="Pangilinan J."/>
            <person name="Labutti K."/>
            <person name="Bruns T.D."/>
            <person name="Grigoriev I.V."/>
        </authorList>
    </citation>
    <scope>NUCLEOTIDE SEQUENCE [LARGE SCALE GENOMIC DNA]</scope>
    <source>
        <strain evidence="2 3">CBS 144469</strain>
    </source>
</reference>
<feature type="compositionally biased region" description="Low complexity" evidence="1">
    <location>
        <begin position="206"/>
        <end position="220"/>
    </location>
</feature>
<sequence>MLQNEKAIKDSLYELGMLSVNASEAVEEVNEAWRLLEKVVGTEMARKAMEEAKKEPYFKAGDYIDGMGVSWPKTYLDSSASESGDDDARGADGADDDDDDEEGGPDTLNMRAGHVPVLSTIQEANEEDIQSAYRDWQLSSPTPSPEPQSQNESTSRALKRRRSDVDEDTDDEEHISMLLTTGVRQDEDSEEEEEPASKKMRMTTEATSASGARAVRSGATVYSVSVDGYRSGSENPENAPREYVEELVSETGTQDTTSEAPATSSTHVEPNHETIYENDSNGVNSASYLNHHEEPRAISIPPSASAFAIREPAPSHSQRLQNRLYAIPPQPAPARRAVAHWVQSLPPLPGSSDPRGLDGLPPLGPGEFWAVQGRFVDRYPGVVGISTSLPSAIEATTSASNGERAPQRASTEERERRALEEKRAGKRVDPRERGGAIGAAQQAVFGSVVRREVPPANARPRPLRRSETMVVPQEAPRSRARRGGSQLQRQAAIPDSASRGPRALVRSFEHVYEVERPVSMQRSPRVRRMVAGVAVAERPAEEADSDEYDEGGVIGWVDLNGRV</sequence>
<proteinExistence type="predicted"/>
<evidence type="ECO:0000313" key="2">
    <source>
        <dbReference type="EMBL" id="KAF6763408.1"/>
    </source>
</evidence>
<feature type="region of interest" description="Disordered" evidence="1">
    <location>
        <begin position="453"/>
        <end position="501"/>
    </location>
</feature>
<feature type="compositionally biased region" description="Polar residues" evidence="1">
    <location>
        <begin position="277"/>
        <end position="287"/>
    </location>
</feature>
<name>A0A8H6IDC4_9AGAR</name>
<protein>
    <submittedName>
        <fullName evidence="2">Uncharacterized protein</fullName>
    </submittedName>
</protein>
<evidence type="ECO:0000313" key="3">
    <source>
        <dbReference type="Proteomes" id="UP000521943"/>
    </source>
</evidence>
<keyword evidence="3" id="KW-1185">Reference proteome</keyword>
<comment type="caution">
    <text evidence="2">The sequence shown here is derived from an EMBL/GenBank/DDBJ whole genome shotgun (WGS) entry which is preliminary data.</text>
</comment>
<feature type="compositionally biased region" description="Polar residues" evidence="1">
    <location>
        <begin position="250"/>
        <end position="268"/>
    </location>
</feature>
<accession>A0A8H6IDC4</accession>
<organism evidence="2 3">
    <name type="scientific">Ephemerocybe angulata</name>
    <dbReference type="NCBI Taxonomy" id="980116"/>
    <lineage>
        <taxon>Eukaryota</taxon>
        <taxon>Fungi</taxon>
        <taxon>Dikarya</taxon>
        <taxon>Basidiomycota</taxon>
        <taxon>Agaricomycotina</taxon>
        <taxon>Agaricomycetes</taxon>
        <taxon>Agaricomycetidae</taxon>
        <taxon>Agaricales</taxon>
        <taxon>Agaricineae</taxon>
        <taxon>Psathyrellaceae</taxon>
        <taxon>Ephemerocybe</taxon>
    </lineage>
</organism>
<feature type="region of interest" description="Disordered" evidence="1">
    <location>
        <begin position="128"/>
        <end position="287"/>
    </location>
</feature>
<dbReference type="AlphaFoldDB" id="A0A8H6IDC4"/>
<evidence type="ECO:0000256" key="1">
    <source>
        <dbReference type="SAM" id="MobiDB-lite"/>
    </source>
</evidence>
<dbReference type="EMBL" id="JACGCI010000006">
    <property type="protein sequence ID" value="KAF6763408.1"/>
    <property type="molecule type" value="Genomic_DNA"/>
</dbReference>
<dbReference type="OrthoDB" id="3110371at2759"/>
<feature type="compositionally biased region" description="Acidic residues" evidence="1">
    <location>
        <begin position="93"/>
        <end position="104"/>
    </location>
</feature>
<dbReference type="Proteomes" id="UP000521943">
    <property type="component" value="Unassembled WGS sequence"/>
</dbReference>
<gene>
    <name evidence="2" type="ORF">DFP72DRAFT_875505</name>
</gene>
<feature type="compositionally biased region" description="Basic and acidic residues" evidence="1">
    <location>
        <begin position="410"/>
        <end position="432"/>
    </location>
</feature>
<feature type="region of interest" description="Disordered" evidence="1">
    <location>
        <begin position="75"/>
        <end position="112"/>
    </location>
</feature>